<organism evidence="4 5">
    <name type="scientific">Microbispora triticiradicis</name>
    <dbReference type="NCBI Taxonomy" id="2200763"/>
    <lineage>
        <taxon>Bacteria</taxon>
        <taxon>Bacillati</taxon>
        <taxon>Actinomycetota</taxon>
        <taxon>Actinomycetes</taxon>
        <taxon>Streptosporangiales</taxon>
        <taxon>Streptosporangiaceae</taxon>
        <taxon>Microbispora</taxon>
    </lineage>
</organism>
<evidence type="ECO:0000256" key="2">
    <source>
        <dbReference type="ARBA" id="ARBA00022801"/>
    </source>
</evidence>
<dbReference type="SMART" id="SM00824">
    <property type="entry name" value="PKS_TE"/>
    <property type="match status" value="1"/>
</dbReference>
<dbReference type="PANTHER" id="PTHR11487">
    <property type="entry name" value="THIOESTERASE"/>
    <property type="match status" value="1"/>
</dbReference>
<dbReference type="SUPFAM" id="SSF53474">
    <property type="entry name" value="alpha/beta-Hydrolases"/>
    <property type="match status" value="1"/>
</dbReference>
<dbReference type="InterPro" id="IPR012223">
    <property type="entry name" value="TEII"/>
</dbReference>
<evidence type="ECO:0000313" key="5">
    <source>
        <dbReference type="Proteomes" id="UP000309033"/>
    </source>
</evidence>
<proteinExistence type="inferred from homology"/>
<comment type="similarity">
    <text evidence="1">Belongs to the thioesterase family.</text>
</comment>
<dbReference type="InterPro" id="IPR001031">
    <property type="entry name" value="Thioesterase"/>
</dbReference>
<sequence>MTEGATGGWFPSDIGTGSAEYLLFCFPHGGGGASAFRHWKAELSPRIEVVPVQLPGRESRFTEPLLTSAEAVVTALLKPLSAHAREPFALFGHSMGALLAYEAAVALTEQGLPPARLFASGHHPPHLPNATPALRGATDQEFAERLADFGGTPAELLDNPVMMDCLMPRLRADFEICETYRHSQRSPIPVPITVFAGREDPAVDVSELGRWGELTTEGAEVHILDGGHFCHVGPNEAGVREILAESLEGTSQR</sequence>
<dbReference type="Pfam" id="PF00975">
    <property type="entry name" value="Thioesterase"/>
    <property type="match status" value="1"/>
</dbReference>
<dbReference type="PANTHER" id="PTHR11487:SF0">
    <property type="entry name" value="S-ACYL FATTY ACID SYNTHASE THIOESTERASE, MEDIUM CHAIN"/>
    <property type="match status" value="1"/>
</dbReference>
<name>A0A5R8YH41_9ACTN</name>
<accession>A0A5R8YH41</accession>
<dbReference type="OrthoDB" id="8480037at2"/>
<feature type="domain" description="Thioesterase TesA-like" evidence="3">
    <location>
        <begin position="24"/>
        <end position="243"/>
    </location>
</feature>
<dbReference type="InterPro" id="IPR020802">
    <property type="entry name" value="TesA-like"/>
</dbReference>
<dbReference type="AlphaFoldDB" id="A0A5R8YH41"/>
<comment type="caution">
    <text evidence="4">The sequence shown here is derived from an EMBL/GenBank/DDBJ whole genome shotgun (WGS) entry which is preliminary data.</text>
</comment>
<dbReference type="EMBL" id="VANP01000025">
    <property type="protein sequence ID" value="TLP50891.1"/>
    <property type="molecule type" value="Genomic_DNA"/>
</dbReference>
<evidence type="ECO:0000256" key="1">
    <source>
        <dbReference type="ARBA" id="ARBA00007169"/>
    </source>
</evidence>
<keyword evidence="5" id="KW-1185">Reference proteome</keyword>
<gene>
    <name evidence="4" type="ORF">FED44_34615</name>
</gene>
<reference evidence="4" key="1">
    <citation type="submission" date="2019-05" db="EMBL/GenBank/DDBJ databases">
        <title>Isolation, diversity and antifungal activity of Actinobacteria from wheat.</title>
        <authorList>
            <person name="Yu B."/>
        </authorList>
    </citation>
    <scope>NUCLEOTIDE SEQUENCE [LARGE SCALE GENOMIC DNA]</scope>
    <source>
        <strain evidence="4">NEAU-HEGS1-5</strain>
    </source>
</reference>
<dbReference type="Gene3D" id="3.40.50.1820">
    <property type="entry name" value="alpha/beta hydrolase"/>
    <property type="match status" value="1"/>
</dbReference>
<dbReference type="Proteomes" id="UP000309033">
    <property type="component" value="Unassembled WGS sequence"/>
</dbReference>
<evidence type="ECO:0000259" key="3">
    <source>
        <dbReference type="SMART" id="SM00824"/>
    </source>
</evidence>
<dbReference type="GO" id="GO:0016787">
    <property type="term" value="F:hydrolase activity"/>
    <property type="evidence" value="ECO:0007669"/>
    <property type="project" value="UniProtKB-KW"/>
</dbReference>
<dbReference type="GO" id="GO:0008610">
    <property type="term" value="P:lipid biosynthetic process"/>
    <property type="evidence" value="ECO:0007669"/>
    <property type="project" value="TreeGrafter"/>
</dbReference>
<evidence type="ECO:0000313" key="4">
    <source>
        <dbReference type="EMBL" id="TLP50891.1"/>
    </source>
</evidence>
<keyword evidence="2" id="KW-0378">Hydrolase</keyword>
<dbReference type="InterPro" id="IPR029058">
    <property type="entry name" value="AB_hydrolase_fold"/>
</dbReference>
<protein>
    <submittedName>
        <fullName evidence="4">Thioesterase</fullName>
    </submittedName>
</protein>